<dbReference type="EMBL" id="CM004393">
    <property type="protein sequence ID" value="KAG8651413.1"/>
    <property type="molecule type" value="Genomic_DNA"/>
</dbReference>
<gene>
    <name evidence="1" type="ORF">MANES_07G123602v8</name>
</gene>
<proteinExistence type="predicted"/>
<organism evidence="1 2">
    <name type="scientific">Manihot esculenta</name>
    <name type="common">Cassava</name>
    <name type="synonym">Jatropha manihot</name>
    <dbReference type="NCBI Taxonomy" id="3983"/>
    <lineage>
        <taxon>Eukaryota</taxon>
        <taxon>Viridiplantae</taxon>
        <taxon>Streptophyta</taxon>
        <taxon>Embryophyta</taxon>
        <taxon>Tracheophyta</taxon>
        <taxon>Spermatophyta</taxon>
        <taxon>Magnoliopsida</taxon>
        <taxon>eudicotyledons</taxon>
        <taxon>Gunneridae</taxon>
        <taxon>Pentapetalae</taxon>
        <taxon>rosids</taxon>
        <taxon>fabids</taxon>
        <taxon>Malpighiales</taxon>
        <taxon>Euphorbiaceae</taxon>
        <taxon>Crotonoideae</taxon>
        <taxon>Manihoteae</taxon>
        <taxon>Manihot</taxon>
    </lineage>
</organism>
<keyword evidence="2" id="KW-1185">Reference proteome</keyword>
<dbReference type="Proteomes" id="UP000091857">
    <property type="component" value="Chromosome 7"/>
</dbReference>
<sequence length="99" mass="11602">MDRERESLKMFALWVSTTATRGDIQRDRIDPKLFFSPRILIFWIMLSLWIPPLVASSWPFHGGSVHAPPTHLHASQVENCRTPNNPVLKYVARSQWKYR</sequence>
<evidence type="ECO:0000313" key="1">
    <source>
        <dbReference type="EMBL" id="KAG8651413.1"/>
    </source>
</evidence>
<comment type="caution">
    <text evidence="1">The sequence shown here is derived from an EMBL/GenBank/DDBJ whole genome shotgun (WGS) entry which is preliminary data.</text>
</comment>
<name>A0ACB7HHZ6_MANES</name>
<reference evidence="2" key="1">
    <citation type="journal article" date="2016" name="Nat. Biotechnol.">
        <title>Sequencing wild and cultivated cassava and related species reveals extensive interspecific hybridization and genetic diversity.</title>
        <authorList>
            <person name="Bredeson J.V."/>
            <person name="Lyons J.B."/>
            <person name="Prochnik S.E."/>
            <person name="Wu G.A."/>
            <person name="Ha C.M."/>
            <person name="Edsinger-Gonzales E."/>
            <person name="Grimwood J."/>
            <person name="Schmutz J."/>
            <person name="Rabbi I.Y."/>
            <person name="Egesi C."/>
            <person name="Nauluvula P."/>
            <person name="Lebot V."/>
            <person name="Ndunguru J."/>
            <person name="Mkamilo G."/>
            <person name="Bart R.S."/>
            <person name="Setter T.L."/>
            <person name="Gleadow R.M."/>
            <person name="Kulakow P."/>
            <person name="Ferguson M.E."/>
            <person name="Rounsley S."/>
            <person name="Rokhsar D.S."/>
        </authorList>
    </citation>
    <scope>NUCLEOTIDE SEQUENCE [LARGE SCALE GENOMIC DNA]</scope>
    <source>
        <strain evidence="2">cv. AM560-2</strain>
    </source>
</reference>
<accession>A0ACB7HHZ6</accession>
<protein>
    <submittedName>
        <fullName evidence="1">Uncharacterized protein</fullName>
    </submittedName>
</protein>
<evidence type="ECO:0000313" key="2">
    <source>
        <dbReference type="Proteomes" id="UP000091857"/>
    </source>
</evidence>